<dbReference type="AlphaFoldDB" id="A0A2M6U8D2"/>
<organism evidence="3 4">
    <name type="scientific">Bradyrhizobium nitroreducens</name>
    <dbReference type="NCBI Taxonomy" id="709803"/>
    <lineage>
        <taxon>Bacteria</taxon>
        <taxon>Pseudomonadati</taxon>
        <taxon>Pseudomonadota</taxon>
        <taxon>Alphaproteobacteria</taxon>
        <taxon>Hyphomicrobiales</taxon>
        <taxon>Nitrobacteraceae</taxon>
        <taxon>Bradyrhizobium</taxon>
    </lineage>
</organism>
<evidence type="ECO:0000259" key="2">
    <source>
        <dbReference type="PROSITE" id="PS50943"/>
    </source>
</evidence>
<dbReference type="CDD" id="cd00093">
    <property type="entry name" value="HTH_XRE"/>
    <property type="match status" value="1"/>
</dbReference>
<name>A0A2M6U8D2_9BRAD</name>
<keyword evidence="1" id="KW-0238">DNA-binding</keyword>
<dbReference type="GO" id="GO:0003700">
    <property type="term" value="F:DNA-binding transcription factor activity"/>
    <property type="evidence" value="ECO:0007669"/>
    <property type="project" value="TreeGrafter"/>
</dbReference>
<reference evidence="3 4" key="1">
    <citation type="submission" date="2015-06" db="EMBL/GenBank/DDBJ databases">
        <title>Comparative genome analysis of nirS-carrying Bradyrhizobium sp. strains.</title>
        <authorList>
            <person name="Ishii S."/>
            <person name="Jang J."/>
            <person name="Nishizawa T."/>
            <person name="Senoo K."/>
        </authorList>
    </citation>
    <scope>NUCLEOTIDE SEQUENCE [LARGE SCALE GENOMIC DNA]</scope>
    <source>
        <strain evidence="3 4">TSA1</strain>
    </source>
</reference>
<dbReference type="InterPro" id="IPR001387">
    <property type="entry name" value="Cro/C1-type_HTH"/>
</dbReference>
<dbReference type="RefSeq" id="WP_100176065.1">
    <property type="nucleotide sequence ID" value="NZ_LFJC01000003.1"/>
</dbReference>
<dbReference type="Proteomes" id="UP000228930">
    <property type="component" value="Unassembled WGS sequence"/>
</dbReference>
<dbReference type="InterPro" id="IPR050807">
    <property type="entry name" value="TransReg_Diox_bact_type"/>
</dbReference>
<dbReference type="GO" id="GO:0005829">
    <property type="term" value="C:cytosol"/>
    <property type="evidence" value="ECO:0007669"/>
    <property type="project" value="TreeGrafter"/>
</dbReference>
<evidence type="ECO:0000313" key="4">
    <source>
        <dbReference type="Proteomes" id="UP000228930"/>
    </source>
</evidence>
<dbReference type="SMART" id="SM00530">
    <property type="entry name" value="HTH_XRE"/>
    <property type="match status" value="1"/>
</dbReference>
<proteinExistence type="predicted"/>
<dbReference type="SUPFAM" id="SSF47413">
    <property type="entry name" value="lambda repressor-like DNA-binding domains"/>
    <property type="match status" value="1"/>
</dbReference>
<comment type="caution">
    <text evidence="3">The sequence shown here is derived from an EMBL/GenBank/DDBJ whole genome shotgun (WGS) entry which is preliminary data.</text>
</comment>
<dbReference type="Pfam" id="PF01381">
    <property type="entry name" value="HTH_3"/>
    <property type="match status" value="1"/>
</dbReference>
<evidence type="ECO:0000256" key="1">
    <source>
        <dbReference type="ARBA" id="ARBA00023125"/>
    </source>
</evidence>
<keyword evidence="4" id="KW-1185">Reference proteome</keyword>
<evidence type="ECO:0000313" key="3">
    <source>
        <dbReference type="EMBL" id="PIT00843.1"/>
    </source>
</evidence>
<sequence length="76" mass="8868">MDLRETFATNLRRLRNARGLSQDELALEAEISRSYLSQLEKGVYYVSIKVIGRLADKLDVEPDEFLKRMPKRVRAK</sequence>
<dbReference type="PANTHER" id="PTHR46797:SF1">
    <property type="entry name" value="METHYLPHOSPHONATE SYNTHASE"/>
    <property type="match status" value="1"/>
</dbReference>
<accession>A0A2M6U8D2</accession>
<dbReference type="InterPro" id="IPR010982">
    <property type="entry name" value="Lambda_DNA-bd_dom_sf"/>
</dbReference>
<dbReference type="PROSITE" id="PS50943">
    <property type="entry name" value="HTH_CROC1"/>
    <property type="match status" value="1"/>
</dbReference>
<feature type="domain" description="HTH cro/C1-type" evidence="2">
    <location>
        <begin position="11"/>
        <end position="65"/>
    </location>
</feature>
<gene>
    <name evidence="3" type="ORF">TSA1_08750</name>
</gene>
<protein>
    <submittedName>
        <fullName evidence="3">XRE family transcriptional regulator</fullName>
    </submittedName>
</protein>
<dbReference type="PANTHER" id="PTHR46797">
    <property type="entry name" value="HTH-TYPE TRANSCRIPTIONAL REGULATOR"/>
    <property type="match status" value="1"/>
</dbReference>
<dbReference type="Gene3D" id="1.10.260.40">
    <property type="entry name" value="lambda repressor-like DNA-binding domains"/>
    <property type="match status" value="1"/>
</dbReference>
<dbReference type="GO" id="GO:0003677">
    <property type="term" value="F:DNA binding"/>
    <property type="evidence" value="ECO:0007669"/>
    <property type="project" value="UniProtKB-KW"/>
</dbReference>
<dbReference type="EMBL" id="LFJC01000003">
    <property type="protein sequence ID" value="PIT00843.1"/>
    <property type="molecule type" value="Genomic_DNA"/>
</dbReference>